<name>A0A662ZBY6_9GAMM</name>
<evidence type="ECO:0000256" key="2">
    <source>
        <dbReference type="ARBA" id="ARBA00022519"/>
    </source>
</evidence>
<dbReference type="AlphaFoldDB" id="A0A662ZBY6"/>
<dbReference type="CDD" id="cd07398">
    <property type="entry name" value="MPP_YbbF-LpxH"/>
    <property type="match status" value="1"/>
</dbReference>
<sequence length="248" mass="28338">MATFIIADLHLSESQPILTNALSNFYERNTILNDRVIIAGDMFDFFVGVDPNSAFQQKVKSIITKAKQRGVNTLFQAGNRDFLLDESAAEYFGMKLIKDFFILSTSKGKALLIHGDQLCLHDRSYQTFRVFAKNRFVRFCFMLLPLSMRTAIAQKIRNKSQQQEKRRAEYSEKVLQDPVVKKAGAAFLKNTGCTLLIHGHFHVFGGEQNAFGDGLSRLGLGMWDSHYSYIKIDRTDFKLVQRAMEKNF</sequence>
<dbReference type="Proteomes" id="UP000243374">
    <property type="component" value="Unassembled WGS sequence"/>
</dbReference>
<dbReference type="InterPro" id="IPR043461">
    <property type="entry name" value="LpxH-like"/>
</dbReference>
<keyword evidence="4 8" id="KW-0378">Hydrolase</keyword>
<reference evidence="8 9" key="1">
    <citation type="submission" date="2016-10" db="EMBL/GenBank/DDBJ databases">
        <authorList>
            <person name="Varghese N."/>
            <person name="Submissions S."/>
        </authorList>
    </citation>
    <scope>NUCLEOTIDE SEQUENCE [LARGE SCALE GENOMIC DNA]</scope>
    <source>
        <strain evidence="8 9">22B</strain>
    </source>
</reference>
<dbReference type="RefSeq" id="WP_074840864.1">
    <property type="nucleotide sequence ID" value="NZ_CP047056.1"/>
</dbReference>
<dbReference type="EMBL" id="FOSF01000031">
    <property type="protein sequence ID" value="SFK15451.1"/>
    <property type="molecule type" value="Genomic_DNA"/>
</dbReference>
<dbReference type="SUPFAM" id="SSF56300">
    <property type="entry name" value="Metallo-dependent phosphatases"/>
    <property type="match status" value="1"/>
</dbReference>
<dbReference type="NCBIfam" id="NF003743">
    <property type="entry name" value="PRK05340.1"/>
    <property type="match status" value="1"/>
</dbReference>
<keyword evidence="2" id="KW-0997">Cell inner membrane</keyword>
<evidence type="ECO:0000256" key="1">
    <source>
        <dbReference type="ARBA" id="ARBA00022475"/>
    </source>
</evidence>
<keyword evidence="5" id="KW-0472">Membrane</keyword>
<keyword evidence="1" id="KW-1003">Cell membrane</keyword>
<dbReference type="InterPro" id="IPR004843">
    <property type="entry name" value="Calcineurin-like_PHP"/>
</dbReference>
<protein>
    <submittedName>
        <fullName evidence="8">UDP-2,3-diacylglucosamine hydrolase</fullName>
    </submittedName>
</protein>
<feature type="domain" description="Calcineurin-like phosphoesterase" evidence="7">
    <location>
        <begin position="4"/>
        <end position="203"/>
    </location>
</feature>
<evidence type="ECO:0000256" key="4">
    <source>
        <dbReference type="ARBA" id="ARBA00022801"/>
    </source>
</evidence>
<evidence type="ECO:0000256" key="6">
    <source>
        <dbReference type="ARBA" id="ARBA00023211"/>
    </source>
</evidence>
<dbReference type="OrthoDB" id="9783283at2"/>
<evidence type="ECO:0000259" key="7">
    <source>
        <dbReference type="Pfam" id="PF00149"/>
    </source>
</evidence>
<keyword evidence="6" id="KW-0464">Manganese</keyword>
<dbReference type="Gene3D" id="3.60.21.10">
    <property type="match status" value="1"/>
</dbReference>
<dbReference type="InterPro" id="IPR029052">
    <property type="entry name" value="Metallo-depent_PP-like"/>
</dbReference>
<dbReference type="GO" id="GO:0008758">
    <property type="term" value="F:UDP-2,3-diacylglucosamine hydrolase activity"/>
    <property type="evidence" value="ECO:0007669"/>
    <property type="project" value="TreeGrafter"/>
</dbReference>
<evidence type="ECO:0000313" key="9">
    <source>
        <dbReference type="Proteomes" id="UP000243374"/>
    </source>
</evidence>
<dbReference type="PANTHER" id="PTHR34990">
    <property type="entry name" value="UDP-2,3-DIACYLGLUCOSAMINE HYDROLASE-RELATED"/>
    <property type="match status" value="1"/>
</dbReference>
<evidence type="ECO:0000256" key="3">
    <source>
        <dbReference type="ARBA" id="ARBA00022723"/>
    </source>
</evidence>
<evidence type="ECO:0000256" key="5">
    <source>
        <dbReference type="ARBA" id="ARBA00023136"/>
    </source>
</evidence>
<accession>A0A662ZBY6</accession>
<dbReference type="Pfam" id="PF00149">
    <property type="entry name" value="Metallophos"/>
    <property type="match status" value="1"/>
</dbReference>
<dbReference type="GO" id="GO:0016020">
    <property type="term" value="C:membrane"/>
    <property type="evidence" value="ECO:0007669"/>
    <property type="project" value="GOC"/>
</dbReference>
<dbReference type="GO" id="GO:0009245">
    <property type="term" value="P:lipid A biosynthetic process"/>
    <property type="evidence" value="ECO:0007669"/>
    <property type="project" value="TreeGrafter"/>
</dbReference>
<keyword evidence="3" id="KW-0479">Metal-binding</keyword>
<dbReference type="PANTHER" id="PTHR34990:SF1">
    <property type="entry name" value="UDP-2,3-DIACYLGLUCOSAMINE HYDROLASE"/>
    <property type="match status" value="1"/>
</dbReference>
<proteinExistence type="predicted"/>
<dbReference type="GO" id="GO:0046872">
    <property type="term" value="F:metal ion binding"/>
    <property type="evidence" value="ECO:0007669"/>
    <property type="project" value="UniProtKB-KW"/>
</dbReference>
<evidence type="ECO:0000313" key="8">
    <source>
        <dbReference type="EMBL" id="SFK15451.1"/>
    </source>
</evidence>
<keyword evidence="9" id="KW-1185">Reference proteome</keyword>
<organism evidence="8 9">
    <name type="scientific">Succinivibrio dextrinosolvens</name>
    <dbReference type="NCBI Taxonomy" id="83771"/>
    <lineage>
        <taxon>Bacteria</taxon>
        <taxon>Pseudomonadati</taxon>
        <taxon>Pseudomonadota</taxon>
        <taxon>Gammaproteobacteria</taxon>
        <taxon>Aeromonadales</taxon>
        <taxon>Succinivibrionaceae</taxon>
        <taxon>Succinivibrio</taxon>
    </lineage>
</organism>
<gene>
    <name evidence="8" type="ORF">SAMN04487865_10313</name>
</gene>